<dbReference type="KEGG" id="csph:CSPHI_11220"/>
<evidence type="ECO:0000313" key="4">
    <source>
        <dbReference type="EMBL" id="APT91449.1"/>
    </source>
</evidence>
<keyword evidence="5" id="KW-1185">Reference proteome</keyword>
<sequence>MGEWVEQKWYPSDAPALPRRSRKAGRYLAYVPDRLDSPTPPVSRAVATRAAELESRIVELTGRHPGATRGIEGVSRFLLRSEALASSKIEGMTPGPDKVAIAELVGRDNVGGFSRTAALVASNVAVLRGLGAGDPARPLTVADIVDMHARLLDQERLTGLRTVQNWIGGSDWHPIDAAYVPPPPSEVPDLMQDLVDYLNSSIHGPLLQAGIVHAQFETIHPFVDGNGRIGRALIHEVLHRRHLLPVAMLPVSMVLGTWSREYIAGLTAYRDDGLPDRVDRWLSVFLDAVAGALDQVERLSGELAELREDWRDRIRRDRLTRGLPAEPRADAVDLRILDGLPDLPVLTAAVAAEEYGVSATAARGGLDRLADAGILRSRSVGKGIRGYFADELLDLIIIAERRLASTRFDTAVAPPRRGVPVHPDRR</sequence>
<keyword evidence="2" id="KW-0547">Nucleotide-binding</keyword>
<dbReference type="STRING" id="1437874.CSPHI_11220"/>
<feature type="binding site" evidence="2">
    <location>
        <begin position="224"/>
        <end position="231"/>
    </location>
    <ligand>
        <name>ATP</name>
        <dbReference type="ChEBI" id="CHEBI:30616"/>
    </ligand>
</feature>
<dbReference type="PANTHER" id="PTHR13504:SF38">
    <property type="entry name" value="FIDO DOMAIN-CONTAINING PROTEIN"/>
    <property type="match status" value="1"/>
</dbReference>
<dbReference type="InterPro" id="IPR003812">
    <property type="entry name" value="Fido"/>
</dbReference>
<proteinExistence type="predicted"/>
<dbReference type="Gene3D" id="1.10.3290.10">
    <property type="entry name" value="Fido-like domain"/>
    <property type="match status" value="1"/>
</dbReference>
<name>A0A1L7CZY7_9CORY</name>
<dbReference type="AlphaFoldDB" id="A0A1L7CZY7"/>
<dbReference type="SUPFAM" id="SSF140931">
    <property type="entry name" value="Fic-like"/>
    <property type="match status" value="1"/>
</dbReference>
<dbReference type="EMBL" id="CP009248">
    <property type="protein sequence ID" value="APT91449.1"/>
    <property type="molecule type" value="Genomic_DNA"/>
</dbReference>
<dbReference type="Pfam" id="PF02661">
    <property type="entry name" value="Fic"/>
    <property type="match status" value="1"/>
</dbReference>
<dbReference type="PROSITE" id="PS51459">
    <property type="entry name" value="FIDO"/>
    <property type="match status" value="1"/>
</dbReference>
<protein>
    <recommendedName>
        <fullName evidence="3">Fido domain-containing protein</fullName>
    </recommendedName>
</protein>
<feature type="domain" description="Fido" evidence="3">
    <location>
        <begin position="139"/>
        <end position="287"/>
    </location>
</feature>
<organism evidence="4 5">
    <name type="scientific">Corynebacterium sphenisci DSM 44792</name>
    <dbReference type="NCBI Taxonomy" id="1437874"/>
    <lineage>
        <taxon>Bacteria</taxon>
        <taxon>Bacillati</taxon>
        <taxon>Actinomycetota</taxon>
        <taxon>Actinomycetes</taxon>
        <taxon>Mycobacteriales</taxon>
        <taxon>Corynebacteriaceae</taxon>
        <taxon>Corynebacterium</taxon>
    </lineage>
</organism>
<feature type="active site" evidence="1">
    <location>
        <position position="220"/>
    </location>
</feature>
<evidence type="ECO:0000313" key="5">
    <source>
        <dbReference type="Proteomes" id="UP000185469"/>
    </source>
</evidence>
<dbReference type="OrthoDB" id="9813719at2"/>
<dbReference type="InterPro" id="IPR040198">
    <property type="entry name" value="Fido_containing"/>
</dbReference>
<evidence type="ECO:0000259" key="3">
    <source>
        <dbReference type="PROSITE" id="PS51459"/>
    </source>
</evidence>
<evidence type="ECO:0000256" key="2">
    <source>
        <dbReference type="PIRSR" id="PIRSR640198-2"/>
    </source>
</evidence>
<gene>
    <name evidence="4" type="ORF">CSPHI_11220</name>
</gene>
<reference evidence="4 5" key="1">
    <citation type="submission" date="2014-08" db="EMBL/GenBank/DDBJ databases">
        <title>Complete genome sequence of Corynebacterium sphenisci CECT 5990(T) (=DSM 44792(T)), isolated from healthy wild penguins.</title>
        <authorList>
            <person name="Ruckert C."/>
            <person name="Albersmeier A."/>
            <person name="Winkler A."/>
            <person name="Kalinowski J."/>
        </authorList>
    </citation>
    <scope>NUCLEOTIDE SEQUENCE [LARGE SCALE GENOMIC DNA]</scope>
    <source>
        <strain evidence="4 5">DSM 44792</strain>
    </source>
</reference>
<keyword evidence="2" id="KW-0067">ATP-binding</keyword>
<accession>A0A1L7CZY7</accession>
<evidence type="ECO:0000256" key="1">
    <source>
        <dbReference type="PIRSR" id="PIRSR640198-1"/>
    </source>
</evidence>
<dbReference type="GO" id="GO:0005524">
    <property type="term" value="F:ATP binding"/>
    <property type="evidence" value="ECO:0007669"/>
    <property type="project" value="UniProtKB-KW"/>
</dbReference>
<dbReference type="InterPro" id="IPR036597">
    <property type="entry name" value="Fido-like_dom_sf"/>
</dbReference>
<dbReference type="PANTHER" id="PTHR13504">
    <property type="entry name" value="FIDO DOMAIN-CONTAINING PROTEIN DDB_G0283145"/>
    <property type="match status" value="1"/>
</dbReference>
<dbReference type="Proteomes" id="UP000185469">
    <property type="component" value="Chromosome"/>
</dbReference>